<dbReference type="EMBL" id="CAXIEN010000172">
    <property type="protein sequence ID" value="CAL1283802.1"/>
    <property type="molecule type" value="Genomic_DNA"/>
</dbReference>
<comment type="function">
    <text evidence="1">Involved in endocytosis.</text>
</comment>
<dbReference type="Proteomes" id="UP001497382">
    <property type="component" value="Unassembled WGS sequence"/>
</dbReference>
<name>A0AAV2AJD1_9ARAC</name>
<dbReference type="Gene3D" id="1.25.40.10">
    <property type="entry name" value="Tetratricopeptide repeat domain"/>
    <property type="match status" value="2"/>
</dbReference>
<dbReference type="PANTHER" id="PTHR23083">
    <property type="entry name" value="TETRATRICOPEPTIDE REPEAT PROTEIN, TPR"/>
    <property type="match status" value="1"/>
</dbReference>
<sequence length="847" mass="95326">MTSKPKASSRLEYEISRSRDESNWKKVADLAEQLNQRSTGFDVLVNFLIGECKLEQFLEENPPIENNIQKAKTGLTEAKRYLQTCISEQGAKLNVMRDAHLLLAKLLYSQGLYDDALSHLNKGGLDSLTEKQLSNRIMKVVAESFAIKGICETLGLCLEKIPLSTTSKFKTAEREEQVLQALVKAGDLALRYLQEMERTQGNTGGTVPQLMSGNNPPSSGSPLPPNTEYRIGPILETALQRAPILYIKNNKLSNAIEQYRKVLSSVETSSTQSLRQTMARQLAEVLLRGVSEKNYVNFGFKREGKNPESPWKPKKYMGLNLFVPKDENEEILLLLFISEAMAVRNAVLDLSPEFQEARVHSYNNVTAVYDLLAITLCRRSQFNILVDSFERAMKFSFEKQHVWMQFALSLISSGKHARAYLVLHEVSRLAPDNSLPCLLAARICYDHLDLPERGLKMAEKALEREIAHPQNLLARCHVAVGLGHEMMSAIARTQNDRQDLRKKAFEAFLRASSVDPNDHLPEFFMALHYAQARQLSEAVLHAKMALHLRPDHIHSLHLLVLLLSAQKQHVEALQLIEAALEEYPDNFNLLCTKVHLEEYCLGVETALLTSKQMLQLWKNVYENKLNAETLGPGMMRVASESRSVFQIYSSEFSDGDSGSPAGNSGTAAARMEQALSEVASSISGFQPKPGPQYVWLLQLHIWLLIVELYLRQGQLKEAEASIMEANALFPLSHQLMVMKGRVHECRQEYEEAKLCFQNAVAVNPFHVKALQHLSMVHHNLGNSRLAEKLLRDAVTIDPMSHQSWFNMGKVLQDMGDYETATECIATAIELEASCPILPFSNIPRTFE</sequence>
<comment type="caution">
    <text evidence="6">The sequence shown here is derived from an EMBL/GenBank/DDBJ whole genome shotgun (WGS) entry which is preliminary data.</text>
</comment>
<dbReference type="AlphaFoldDB" id="A0AAV2AJD1"/>
<evidence type="ECO:0000259" key="5">
    <source>
        <dbReference type="Pfam" id="PF19440"/>
    </source>
</evidence>
<keyword evidence="3" id="KW-0802">TPR repeat</keyword>
<dbReference type="InterPro" id="IPR051722">
    <property type="entry name" value="Endocytosis_PI4K-reg_protein"/>
</dbReference>
<keyword evidence="7" id="KW-1185">Reference proteome</keyword>
<proteinExistence type="inferred from homology"/>
<comment type="similarity">
    <text evidence="2">Belongs to the YPP1 family.</text>
</comment>
<dbReference type="GO" id="GO:0046854">
    <property type="term" value="P:phosphatidylinositol phosphate biosynthetic process"/>
    <property type="evidence" value="ECO:0007669"/>
    <property type="project" value="TreeGrafter"/>
</dbReference>
<evidence type="ECO:0000313" key="6">
    <source>
        <dbReference type="EMBL" id="CAL1283802.1"/>
    </source>
</evidence>
<protein>
    <recommendedName>
        <fullName evidence="5">Tetratricopeptide repeat protein 7 N-terminal domain-containing protein</fullName>
    </recommendedName>
</protein>
<dbReference type="Pfam" id="PF13181">
    <property type="entry name" value="TPR_8"/>
    <property type="match status" value="3"/>
</dbReference>
<dbReference type="GO" id="GO:0072659">
    <property type="term" value="P:protein localization to plasma membrane"/>
    <property type="evidence" value="ECO:0007669"/>
    <property type="project" value="TreeGrafter"/>
</dbReference>
<feature type="repeat" description="TPR" evidence="3">
    <location>
        <begin position="733"/>
        <end position="766"/>
    </location>
</feature>
<evidence type="ECO:0000256" key="2">
    <source>
        <dbReference type="ARBA" id="ARBA00038251"/>
    </source>
</evidence>
<dbReference type="SUPFAM" id="SSF48452">
    <property type="entry name" value="TPR-like"/>
    <property type="match status" value="1"/>
</dbReference>
<reference evidence="6 7" key="1">
    <citation type="submission" date="2024-04" db="EMBL/GenBank/DDBJ databases">
        <authorList>
            <person name="Rising A."/>
            <person name="Reimegard J."/>
            <person name="Sonavane S."/>
            <person name="Akerstrom W."/>
            <person name="Nylinder S."/>
            <person name="Hedman E."/>
            <person name="Kallberg Y."/>
        </authorList>
    </citation>
    <scope>NUCLEOTIDE SEQUENCE [LARGE SCALE GENOMIC DNA]</scope>
</reference>
<feature type="region of interest" description="Disordered" evidence="4">
    <location>
        <begin position="200"/>
        <end position="223"/>
    </location>
</feature>
<feature type="compositionally biased region" description="Polar residues" evidence="4">
    <location>
        <begin position="200"/>
        <end position="211"/>
    </location>
</feature>
<evidence type="ECO:0000256" key="1">
    <source>
        <dbReference type="ARBA" id="ARBA00002550"/>
    </source>
</evidence>
<evidence type="ECO:0000256" key="4">
    <source>
        <dbReference type="SAM" id="MobiDB-lite"/>
    </source>
</evidence>
<dbReference type="InterPro" id="IPR011990">
    <property type="entry name" value="TPR-like_helical_dom_sf"/>
</dbReference>
<feature type="repeat" description="TPR" evidence="3">
    <location>
        <begin position="801"/>
        <end position="834"/>
    </location>
</feature>
<dbReference type="InterPro" id="IPR019734">
    <property type="entry name" value="TPR_rpt"/>
</dbReference>
<accession>A0AAV2AJD1</accession>
<dbReference type="PROSITE" id="PS50005">
    <property type="entry name" value="TPR"/>
    <property type="match status" value="2"/>
</dbReference>
<dbReference type="Pfam" id="PF19440">
    <property type="entry name" value="TTC7_N"/>
    <property type="match status" value="1"/>
</dbReference>
<feature type="compositionally biased region" description="Low complexity" evidence="4">
    <location>
        <begin position="212"/>
        <end position="221"/>
    </location>
</feature>
<dbReference type="SMART" id="SM00028">
    <property type="entry name" value="TPR"/>
    <property type="match status" value="7"/>
</dbReference>
<evidence type="ECO:0000256" key="3">
    <source>
        <dbReference type="PROSITE-ProRule" id="PRU00339"/>
    </source>
</evidence>
<feature type="domain" description="Tetratricopeptide repeat protein 7 N-terminal" evidence="5">
    <location>
        <begin position="6"/>
        <end position="388"/>
    </location>
</feature>
<evidence type="ECO:0000313" key="7">
    <source>
        <dbReference type="Proteomes" id="UP001497382"/>
    </source>
</evidence>
<dbReference type="FunFam" id="1.25.40.10:FF:000421">
    <property type="entry name" value="Tetratricopeptide repeat domain 7B"/>
    <property type="match status" value="1"/>
</dbReference>
<dbReference type="InterPro" id="IPR045819">
    <property type="entry name" value="TTC7_N"/>
</dbReference>
<gene>
    <name evidence="6" type="ORF">LARSCL_LOCUS12816</name>
</gene>
<dbReference type="PANTHER" id="PTHR23083:SF464">
    <property type="entry name" value="TETRATRICOPEPTIDE REPEAT DOMAIN 7, ISOFORM A"/>
    <property type="match status" value="1"/>
</dbReference>
<organism evidence="6 7">
    <name type="scientific">Larinioides sclopetarius</name>
    <dbReference type="NCBI Taxonomy" id="280406"/>
    <lineage>
        <taxon>Eukaryota</taxon>
        <taxon>Metazoa</taxon>
        <taxon>Ecdysozoa</taxon>
        <taxon>Arthropoda</taxon>
        <taxon>Chelicerata</taxon>
        <taxon>Arachnida</taxon>
        <taxon>Araneae</taxon>
        <taxon>Araneomorphae</taxon>
        <taxon>Entelegynae</taxon>
        <taxon>Araneoidea</taxon>
        <taxon>Araneidae</taxon>
        <taxon>Larinioides</taxon>
    </lineage>
</organism>
<dbReference type="GO" id="GO:0005886">
    <property type="term" value="C:plasma membrane"/>
    <property type="evidence" value="ECO:0007669"/>
    <property type="project" value="TreeGrafter"/>
</dbReference>